<keyword evidence="5 7" id="KW-1133">Transmembrane helix</keyword>
<keyword evidence="3" id="KW-1003">Cell membrane</keyword>
<gene>
    <name evidence="9" type="primary">entS</name>
    <name evidence="9" type="ORF">CUZ56_02048</name>
</gene>
<name>A0A433SC57_9BURK</name>
<evidence type="ECO:0000256" key="6">
    <source>
        <dbReference type="ARBA" id="ARBA00023136"/>
    </source>
</evidence>
<feature type="transmembrane region" description="Helical" evidence="7">
    <location>
        <begin position="300"/>
        <end position="318"/>
    </location>
</feature>
<evidence type="ECO:0000256" key="2">
    <source>
        <dbReference type="ARBA" id="ARBA00022448"/>
    </source>
</evidence>
<sequence>MNDPKHTSSQTGQPSKNPFAYKAFAVLWVATVLSNIGTWMHDVGAGWLMTTLSDSSPTWVSLTQAATALPVFLLALPAGALADILNRKYMLLAVQSVLIFVAAGLGITVVLGITTPLLLLMFTFLMGIGAAMTSPVWQAIVPSLVPRPALQQAVAINSVGVNISRAIGPVLAAIIIGAIGLAAPFFVNALSYVIVVIALLWWRPAATGSHHLPAEHLPGAVQAGLRYALHSDLLKAPLVKAAGFFLFASAYWALLPLIARQVLQGGVNLYGILLGCIGVGAVAGAFLLPTLRKHLNANQLVMAGTIGTVITMCVFALVKQTYITGAVCLIAGASWIMVLTSLNSAVQIALPEWVRARGLSVFVMVFFGSQTLGSIIWGQVASHTSIPAALLIASAGAVVAMFVTWPYRLPQNDDINLAPSMHWPAPLVNLSANHDRGPVLITIEYKIDPEKAAAFVSAMDRLHKERRRDGAYAWGIFEDVAQPGRYLEYFIVASWLEHLRQHERVTEYDRDIQEEALAFHTGEQPPVVSHFLAPGS</sequence>
<feature type="transmembrane region" description="Helical" evidence="7">
    <location>
        <begin position="241"/>
        <end position="263"/>
    </location>
</feature>
<evidence type="ECO:0000313" key="9">
    <source>
        <dbReference type="EMBL" id="RUS66322.1"/>
    </source>
</evidence>
<dbReference type="GO" id="GO:0022857">
    <property type="term" value="F:transmembrane transporter activity"/>
    <property type="evidence" value="ECO:0007669"/>
    <property type="project" value="InterPro"/>
</dbReference>
<dbReference type="EMBL" id="PQSP01000005">
    <property type="protein sequence ID" value="RUS66322.1"/>
    <property type="molecule type" value="Genomic_DNA"/>
</dbReference>
<evidence type="ECO:0000256" key="7">
    <source>
        <dbReference type="SAM" id="Phobius"/>
    </source>
</evidence>
<comment type="subcellular location">
    <subcellularLocation>
        <location evidence="1">Cell membrane</location>
        <topology evidence="1">Multi-pass membrane protein</topology>
    </subcellularLocation>
</comment>
<feature type="transmembrane region" description="Helical" evidence="7">
    <location>
        <begin position="358"/>
        <end position="380"/>
    </location>
</feature>
<evidence type="ECO:0000256" key="3">
    <source>
        <dbReference type="ARBA" id="ARBA00022475"/>
    </source>
</evidence>
<dbReference type="RefSeq" id="WP_126980236.1">
    <property type="nucleotide sequence ID" value="NZ_PQSP01000005.1"/>
</dbReference>
<dbReference type="CDD" id="cd06173">
    <property type="entry name" value="MFS_MefA_like"/>
    <property type="match status" value="1"/>
</dbReference>
<comment type="caution">
    <text evidence="9">The sequence shown here is derived from an EMBL/GenBank/DDBJ whole genome shotgun (WGS) entry which is preliminary data.</text>
</comment>
<dbReference type="PANTHER" id="PTHR23513:SF11">
    <property type="entry name" value="STAPHYLOFERRIN A TRANSPORTER"/>
    <property type="match status" value="1"/>
</dbReference>
<dbReference type="PANTHER" id="PTHR23513">
    <property type="entry name" value="INTEGRAL MEMBRANE EFFLUX PROTEIN-RELATED"/>
    <property type="match status" value="1"/>
</dbReference>
<keyword evidence="6 7" id="KW-0472">Membrane</keyword>
<dbReference type="PROSITE" id="PS50850">
    <property type="entry name" value="MFS"/>
    <property type="match status" value="1"/>
</dbReference>
<dbReference type="InterPro" id="IPR036259">
    <property type="entry name" value="MFS_trans_sf"/>
</dbReference>
<dbReference type="Proteomes" id="UP000286947">
    <property type="component" value="Unassembled WGS sequence"/>
</dbReference>
<dbReference type="Gene3D" id="1.20.1250.20">
    <property type="entry name" value="MFS general substrate transporter like domains"/>
    <property type="match status" value="1"/>
</dbReference>
<dbReference type="SUPFAM" id="SSF103473">
    <property type="entry name" value="MFS general substrate transporter"/>
    <property type="match status" value="1"/>
</dbReference>
<feature type="transmembrane region" description="Helical" evidence="7">
    <location>
        <begin position="20"/>
        <end position="39"/>
    </location>
</feature>
<reference evidence="9 10" key="1">
    <citation type="submission" date="2018-01" db="EMBL/GenBank/DDBJ databases">
        <title>Saezia sanguinis gen. nov., sp. nov., in the order Burkholderiales isolated from human blood.</title>
        <authorList>
            <person name="Medina-Pascual M.J."/>
            <person name="Valdezate S."/>
            <person name="Monzon S."/>
            <person name="Cuesta I."/>
            <person name="Carrasco G."/>
            <person name="Villalon P."/>
            <person name="Saez-Nieto J.A."/>
        </authorList>
    </citation>
    <scope>NUCLEOTIDE SEQUENCE [LARGE SCALE GENOMIC DNA]</scope>
    <source>
        <strain evidence="9 10">CNM695-12</strain>
    </source>
</reference>
<organism evidence="9 10">
    <name type="scientific">Saezia sanguinis</name>
    <dbReference type="NCBI Taxonomy" id="1965230"/>
    <lineage>
        <taxon>Bacteria</taxon>
        <taxon>Pseudomonadati</taxon>
        <taxon>Pseudomonadota</taxon>
        <taxon>Betaproteobacteria</taxon>
        <taxon>Burkholderiales</taxon>
        <taxon>Saeziaceae</taxon>
        <taxon>Saezia</taxon>
    </lineage>
</organism>
<feature type="transmembrane region" description="Helical" evidence="7">
    <location>
        <begin position="386"/>
        <end position="407"/>
    </location>
</feature>
<keyword evidence="4 7" id="KW-0812">Transmembrane</keyword>
<evidence type="ECO:0000256" key="4">
    <source>
        <dbReference type="ARBA" id="ARBA00022692"/>
    </source>
</evidence>
<dbReference type="InterPro" id="IPR020846">
    <property type="entry name" value="MFS_dom"/>
</dbReference>
<feature type="transmembrane region" description="Helical" evidence="7">
    <location>
        <begin position="269"/>
        <end position="288"/>
    </location>
</feature>
<dbReference type="AlphaFoldDB" id="A0A433SC57"/>
<feature type="transmembrane region" description="Helical" evidence="7">
    <location>
        <begin position="153"/>
        <end position="179"/>
    </location>
</feature>
<dbReference type="Pfam" id="PF05977">
    <property type="entry name" value="MFS_3"/>
    <property type="match status" value="1"/>
</dbReference>
<feature type="transmembrane region" description="Helical" evidence="7">
    <location>
        <begin position="59"/>
        <end position="82"/>
    </location>
</feature>
<feature type="transmembrane region" description="Helical" evidence="7">
    <location>
        <begin position="185"/>
        <end position="202"/>
    </location>
</feature>
<evidence type="ECO:0000256" key="1">
    <source>
        <dbReference type="ARBA" id="ARBA00004651"/>
    </source>
</evidence>
<feature type="domain" description="Major facilitator superfamily (MFS) profile" evidence="8">
    <location>
        <begin position="23"/>
        <end position="412"/>
    </location>
</feature>
<feature type="transmembrane region" description="Helical" evidence="7">
    <location>
        <begin position="89"/>
        <end position="111"/>
    </location>
</feature>
<evidence type="ECO:0000256" key="5">
    <source>
        <dbReference type="ARBA" id="ARBA00022989"/>
    </source>
</evidence>
<proteinExistence type="predicted"/>
<keyword evidence="2" id="KW-0813">Transport</keyword>
<protein>
    <submittedName>
        <fullName evidence="9">Enterobactin exporter EntS</fullName>
    </submittedName>
</protein>
<dbReference type="InterPro" id="IPR010290">
    <property type="entry name" value="TM_effector"/>
</dbReference>
<feature type="transmembrane region" description="Helical" evidence="7">
    <location>
        <begin position="117"/>
        <end position="141"/>
    </location>
</feature>
<feature type="transmembrane region" description="Helical" evidence="7">
    <location>
        <begin position="324"/>
        <end position="346"/>
    </location>
</feature>
<accession>A0A433SC57</accession>
<dbReference type="GO" id="GO:0005886">
    <property type="term" value="C:plasma membrane"/>
    <property type="evidence" value="ECO:0007669"/>
    <property type="project" value="UniProtKB-SubCell"/>
</dbReference>
<evidence type="ECO:0000313" key="10">
    <source>
        <dbReference type="Proteomes" id="UP000286947"/>
    </source>
</evidence>
<dbReference type="OrthoDB" id="9775268at2"/>
<keyword evidence="10" id="KW-1185">Reference proteome</keyword>
<evidence type="ECO:0000259" key="8">
    <source>
        <dbReference type="PROSITE" id="PS50850"/>
    </source>
</evidence>